<accession>A1K2Z8</accession>
<gene>
    <name evidence="1" type="ordered locus">azo0586</name>
</gene>
<sequence>MSTRRLTNHQACLESFSLQLRRDIKENLKAWTTMDPIQARTRRAAYAHVVVLLKQAAAETDIPLEDLGLAGYEVPDIETT</sequence>
<evidence type="ECO:0000313" key="1">
    <source>
        <dbReference type="EMBL" id="CAL93203.1"/>
    </source>
</evidence>
<dbReference type="Proteomes" id="UP000002588">
    <property type="component" value="Chromosome"/>
</dbReference>
<dbReference type="RefSeq" id="WP_011764321.1">
    <property type="nucleotide sequence ID" value="NC_008702.1"/>
</dbReference>
<dbReference type="HOGENOM" id="CLU_2582139_0_0_4"/>
<organism evidence="1 2">
    <name type="scientific">Azoarcus sp. (strain BH72)</name>
    <dbReference type="NCBI Taxonomy" id="418699"/>
    <lineage>
        <taxon>Bacteria</taxon>
        <taxon>Pseudomonadati</taxon>
        <taxon>Pseudomonadota</taxon>
        <taxon>Betaproteobacteria</taxon>
        <taxon>Rhodocyclales</taxon>
        <taxon>Zoogloeaceae</taxon>
        <taxon>Azoarcus</taxon>
    </lineage>
</organism>
<keyword evidence="2" id="KW-1185">Reference proteome</keyword>
<dbReference type="AlphaFoldDB" id="A1K2Z8"/>
<evidence type="ECO:0000313" key="2">
    <source>
        <dbReference type="Proteomes" id="UP000002588"/>
    </source>
</evidence>
<name>A1K2Z8_AZOSB</name>
<reference evidence="1 2" key="1">
    <citation type="journal article" date="2006" name="Nat. Biotechnol.">
        <title>Complete genome of the mutualistic, N2-fixing grass endophyte Azoarcus sp. strain BH72.</title>
        <authorList>
            <person name="Krause A."/>
            <person name="Ramakumar A."/>
            <person name="Bartels D."/>
            <person name="Battistoni F."/>
            <person name="Bekel T."/>
            <person name="Boch J."/>
            <person name="Boehm M."/>
            <person name="Friedrich F."/>
            <person name="Hurek T."/>
            <person name="Krause L."/>
            <person name="Linke B."/>
            <person name="McHardy A.C."/>
            <person name="Sarkar A."/>
            <person name="Schneiker S."/>
            <person name="Syed A.A."/>
            <person name="Thauer R."/>
            <person name="Vorhoelter F.-J."/>
            <person name="Weidner S."/>
            <person name="Puehler A."/>
            <person name="Reinhold-Hurek B."/>
            <person name="Kaiser O."/>
            <person name="Goesmann A."/>
        </authorList>
    </citation>
    <scope>NUCLEOTIDE SEQUENCE [LARGE SCALE GENOMIC DNA]</scope>
    <source>
        <strain evidence="1 2">BH72</strain>
    </source>
</reference>
<dbReference type="EMBL" id="AM406670">
    <property type="protein sequence ID" value="CAL93203.1"/>
    <property type="molecule type" value="Genomic_DNA"/>
</dbReference>
<proteinExistence type="predicted"/>
<dbReference type="STRING" id="62928.azo0586"/>
<protein>
    <submittedName>
        <fullName evidence="1">Uncharacterized protein</fullName>
    </submittedName>
</protein>
<dbReference type="KEGG" id="azo:azo0586"/>